<evidence type="ECO:0000313" key="11">
    <source>
        <dbReference type="EnsemblMetazoa" id="XP_004921851.1"/>
    </source>
</evidence>
<dbReference type="KEGG" id="bmor:101747016"/>
<dbReference type="OrthoDB" id="434092at2759"/>
<dbReference type="PANTHER" id="PTHR11157">
    <property type="entry name" value="FATTY ACID ACYL TRANSFERASE-RELATED"/>
    <property type="match status" value="1"/>
</dbReference>
<evidence type="ECO:0000313" key="12">
    <source>
        <dbReference type="Proteomes" id="UP000005204"/>
    </source>
</evidence>
<dbReference type="RefSeq" id="XP_004921851.1">
    <property type="nucleotide sequence ID" value="XM_004921794.5"/>
</dbReference>
<dbReference type="EC" id="2.3.1.199" evidence="10"/>
<evidence type="ECO:0000256" key="4">
    <source>
        <dbReference type="ARBA" id="ARBA00022692"/>
    </source>
</evidence>
<dbReference type="PROSITE" id="PS01188">
    <property type="entry name" value="ELO"/>
    <property type="match status" value="1"/>
</dbReference>
<dbReference type="InterPro" id="IPR002076">
    <property type="entry name" value="ELO_fam"/>
</dbReference>
<organism evidence="11 12">
    <name type="scientific">Bombyx mori</name>
    <name type="common">Silk moth</name>
    <dbReference type="NCBI Taxonomy" id="7091"/>
    <lineage>
        <taxon>Eukaryota</taxon>
        <taxon>Metazoa</taxon>
        <taxon>Ecdysozoa</taxon>
        <taxon>Arthropoda</taxon>
        <taxon>Hexapoda</taxon>
        <taxon>Insecta</taxon>
        <taxon>Pterygota</taxon>
        <taxon>Neoptera</taxon>
        <taxon>Endopterygota</taxon>
        <taxon>Lepidoptera</taxon>
        <taxon>Glossata</taxon>
        <taxon>Ditrysia</taxon>
        <taxon>Bombycoidea</taxon>
        <taxon>Bombycidae</taxon>
        <taxon>Bombycinae</taxon>
        <taxon>Bombyx</taxon>
    </lineage>
</organism>
<dbReference type="Proteomes" id="UP000005204">
    <property type="component" value="Unassembled WGS sequence"/>
</dbReference>
<feature type="transmembrane region" description="Helical" evidence="10">
    <location>
        <begin position="238"/>
        <end position="256"/>
    </location>
</feature>
<evidence type="ECO:0000256" key="2">
    <source>
        <dbReference type="ARBA" id="ARBA00022516"/>
    </source>
</evidence>
<dbReference type="GeneID" id="101747016"/>
<evidence type="ECO:0000256" key="6">
    <source>
        <dbReference type="ARBA" id="ARBA00022989"/>
    </source>
</evidence>
<dbReference type="InterPro" id="IPR030457">
    <property type="entry name" value="ELO_CS"/>
</dbReference>
<dbReference type="GO" id="GO:0009922">
    <property type="term" value="F:fatty acid elongase activity"/>
    <property type="evidence" value="ECO:0007669"/>
    <property type="project" value="UniProtKB-EC"/>
</dbReference>
<keyword evidence="3 10" id="KW-0808">Transferase</keyword>
<evidence type="ECO:0000256" key="10">
    <source>
        <dbReference type="RuleBase" id="RU361115"/>
    </source>
</evidence>
<keyword evidence="4 10" id="KW-0812">Transmembrane</keyword>
<comment type="similarity">
    <text evidence="10">Belongs to the ELO family.</text>
</comment>
<accession>A0A8R2AJW4</accession>
<keyword evidence="2 10" id="KW-0444">Lipid biosynthesis</keyword>
<evidence type="ECO:0000256" key="5">
    <source>
        <dbReference type="ARBA" id="ARBA00022832"/>
    </source>
</evidence>
<proteinExistence type="inferred from homology"/>
<keyword evidence="7 10" id="KW-0443">Lipid metabolism</keyword>
<feature type="transmembrane region" description="Helical" evidence="10">
    <location>
        <begin position="34"/>
        <end position="51"/>
    </location>
</feature>
<keyword evidence="12" id="KW-1185">Reference proteome</keyword>
<keyword evidence="9 10" id="KW-0275">Fatty acid biosynthesis</keyword>
<feature type="transmembrane region" description="Helical" evidence="10">
    <location>
        <begin position="147"/>
        <end position="164"/>
    </location>
</feature>
<keyword evidence="5 10" id="KW-0276">Fatty acid metabolism</keyword>
<sequence>MSVILRGAVKLYYFLNEEIADSRTQDWFLMRSPWLGLGILAIYLMAVLRWLPNYMKNKPAFELREIIVAFNILQIIGCGYVFYQSLSLAWLNHYKLICQSSIDDGPYGIDIAWRVCYGYFMLKLLDLLDTVFFVLRKKQNQVTFLHVYHHFGMVAVSWGIVKWVPGGHGMMLVTLNSFVHIIMYSYYLLTVWDSSYKKSMWWKKHVTQIQIAQFTLVLASFLATVVTQDCAFPRQPAYILIPQNLFMVILFLDFYYRSYIKSKQE</sequence>
<comment type="subcellular location">
    <subcellularLocation>
        <location evidence="1">Membrane</location>
        <topology evidence="1">Multi-pass membrane protein</topology>
    </subcellularLocation>
</comment>
<dbReference type="GO" id="GO:0030148">
    <property type="term" value="P:sphingolipid biosynthetic process"/>
    <property type="evidence" value="ECO:0007669"/>
    <property type="project" value="TreeGrafter"/>
</dbReference>
<reference evidence="11" key="2">
    <citation type="submission" date="2022-06" db="UniProtKB">
        <authorList>
            <consortium name="EnsemblMetazoa"/>
        </authorList>
    </citation>
    <scope>IDENTIFICATION</scope>
    <source>
        <strain evidence="11">p50T (Dazao)</strain>
    </source>
</reference>
<name>A0A8R2AJW4_BOMMO</name>
<keyword evidence="8 10" id="KW-0472">Membrane</keyword>
<feature type="transmembrane region" description="Helical" evidence="10">
    <location>
        <begin position="170"/>
        <end position="189"/>
    </location>
</feature>
<evidence type="ECO:0000256" key="9">
    <source>
        <dbReference type="ARBA" id="ARBA00023160"/>
    </source>
</evidence>
<dbReference type="GO" id="GO:0019367">
    <property type="term" value="P:fatty acid elongation, saturated fatty acid"/>
    <property type="evidence" value="ECO:0007669"/>
    <property type="project" value="TreeGrafter"/>
</dbReference>
<evidence type="ECO:0000256" key="1">
    <source>
        <dbReference type="ARBA" id="ARBA00004141"/>
    </source>
</evidence>
<feature type="transmembrane region" description="Helical" evidence="10">
    <location>
        <begin position="63"/>
        <end position="83"/>
    </location>
</feature>
<feature type="transmembrane region" description="Helical" evidence="10">
    <location>
        <begin position="209"/>
        <end position="226"/>
    </location>
</feature>
<evidence type="ECO:0000256" key="7">
    <source>
        <dbReference type="ARBA" id="ARBA00023098"/>
    </source>
</evidence>
<dbReference type="Pfam" id="PF01151">
    <property type="entry name" value="ELO"/>
    <property type="match status" value="1"/>
</dbReference>
<protein>
    <recommendedName>
        <fullName evidence="10">Elongation of very long chain fatty acids protein</fullName>
        <ecNumber evidence="10">2.3.1.199</ecNumber>
    </recommendedName>
    <alternativeName>
        <fullName evidence="10">Very-long-chain 3-oxoacyl-CoA synthase</fullName>
    </alternativeName>
</protein>
<evidence type="ECO:0000256" key="8">
    <source>
        <dbReference type="ARBA" id="ARBA00023136"/>
    </source>
</evidence>
<dbReference type="GO" id="GO:0034625">
    <property type="term" value="P:fatty acid elongation, monounsaturated fatty acid"/>
    <property type="evidence" value="ECO:0007669"/>
    <property type="project" value="TreeGrafter"/>
</dbReference>
<dbReference type="EnsemblMetazoa" id="XM_004921794.4">
    <property type="protein sequence ID" value="XP_004921851.1"/>
    <property type="gene ID" value="LOC101747016"/>
</dbReference>
<dbReference type="GO" id="GO:0005789">
    <property type="term" value="C:endoplasmic reticulum membrane"/>
    <property type="evidence" value="ECO:0007669"/>
    <property type="project" value="TreeGrafter"/>
</dbReference>
<comment type="catalytic activity">
    <reaction evidence="10">
        <text>a very-long-chain acyl-CoA + malonyl-CoA + H(+) = a very-long-chain 3-oxoacyl-CoA + CO2 + CoA</text>
        <dbReference type="Rhea" id="RHEA:32727"/>
        <dbReference type="ChEBI" id="CHEBI:15378"/>
        <dbReference type="ChEBI" id="CHEBI:16526"/>
        <dbReference type="ChEBI" id="CHEBI:57287"/>
        <dbReference type="ChEBI" id="CHEBI:57384"/>
        <dbReference type="ChEBI" id="CHEBI:90725"/>
        <dbReference type="ChEBI" id="CHEBI:90736"/>
        <dbReference type="EC" id="2.3.1.199"/>
    </reaction>
</comment>
<dbReference type="AlphaFoldDB" id="A0A8R2AJW4"/>
<keyword evidence="6 10" id="KW-1133">Transmembrane helix</keyword>
<evidence type="ECO:0000256" key="3">
    <source>
        <dbReference type="ARBA" id="ARBA00022679"/>
    </source>
</evidence>
<reference evidence="12" key="1">
    <citation type="journal article" date="2008" name="Insect Biochem. Mol. Biol.">
        <title>The genome of a lepidopteran model insect, the silkworm Bombyx mori.</title>
        <authorList>
            <consortium name="International Silkworm Genome Consortium"/>
        </authorList>
    </citation>
    <scope>NUCLEOTIDE SEQUENCE [LARGE SCALE GENOMIC DNA]</scope>
    <source>
        <strain evidence="12">p50T</strain>
    </source>
</reference>
<feature type="transmembrane region" description="Helical" evidence="10">
    <location>
        <begin position="111"/>
        <end position="135"/>
    </location>
</feature>
<dbReference type="PANTHER" id="PTHR11157:SF21">
    <property type="entry name" value="ELONGATION OF VERY LONG CHAIN FATTY ACIDS PROTEIN"/>
    <property type="match status" value="1"/>
</dbReference>
<dbReference type="GO" id="GO:0034626">
    <property type="term" value="P:fatty acid elongation, polyunsaturated fatty acid"/>
    <property type="evidence" value="ECO:0007669"/>
    <property type="project" value="TreeGrafter"/>
</dbReference>
<dbReference type="GO" id="GO:0042761">
    <property type="term" value="P:very long-chain fatty acid biosynthetic process"/>
    <property type="evidence" value="ECO:0007669"/>
    <property type="project" value="TreeGrafter"/>
</dbReference>